<reference evidence="2 3" key="1">
    <citation type="submission" date="2019-06" db="EMBL/GenBank/DDBJ databases">
        <title>Genome Sequence of the Brown Rot Fungal Pathogen Monilinia laxa.</title>
        <authorList>
            <person name="De Miccolis Angelini R.M."/>
            <person name="Landi L."/>
            <person name="Abate D."/>
            <person name="Pollastro S."/>
            <person name="Romanazzi G."/>
            <person name="Faretra F."/>
        </authorList>
    </citation>
    <scope>NUCLEOTIDE SEQUENCE [LARGE SCALE GENOMIC DNA]</scope>
    <source>
        <strain evidence="2 3">Mlax316</strain>
    </source>
</reference>
<evidence type="ECO:0000313" key="2">
    <source>
        <dbReference type="EMBL" id="KAB8301677.1"/>
    </source>
</evidence>
<name>A0A5N6KE22_MONLA</name>
<organism evidence="2 3">
    <name type="scientific">Monilinia laxa</name>
    <name type="common">Brown rot fungus</name>
    <name type="synonym">Sclerotinia laxa</name>
    <dbReference type="NCBI Taxonomy" id="61186"/>
    <lineage>
        <taxon>Eukaryota</taxon>
        <taxon>Fungi</taxon>
        <taxon>Dikarya</taxon>
        <taxon>Ascomycota</taxon>
        <taxon>Pezizomycotina</taxon>
        <taxon>Leotiomycetes</taxon>
        <taxon>Helotiales</taxon>
        <taxon>Sclerotiniaceae</taxon>
        <taxon>Monilinia</taxon>
    </lineage>
</organism>
<keyword evidence="3" id="KW-1185">Reference proteome</keyword>
<sequence>MAGESLEQAPLEIQNPDIFHPSKFPSFPFSLFPFPFSLFFFLPLLLLLLLLLFLFSLILFLFHPSSPYPSSSIVFLAYIRSWKSLSRRHFVPVTFTWCIHSRQALLPLYFTAY</sequence>
<accession>A0A5N6KE22</accession>
<comment type="caution">
    <text evidence="2">The sequence shown here is derived from an EMBL/GenBank/DDBJ whole genome shotgun (WGS) entry which is preliminary data.</text>
</comment>
<dbReference type="EMBL" id="VIGI01000004">
    <property type="protein sequence ID" value="KAB8301677.1"/>
    <property type="molecule type" value="Genomic_DNA"/>
</dbReference>
<gene>
    <name evidence="2" type="ORF">EYC80_003511</name>
</gene>
<keyword evidence="1" id="KW-0472">Membrane</keyword>
<dbReference type="Proteomes" id="UP000326757">
    <property type="component" value="Unassembled WGS sequence"/>
</dbReference>
<evidence type="ECO:0000313" key="3">
    <source>
        <dbReference type="Proteomes" id="UP000326757"/>
    </source>
</evidence>
<proteinExistence type="predicted"/>
<protein>
    <submittedName>
        <fullName evidence="2">Uncharacterized protein</fullName>
    </submittedName>
</protein>
<feature type="transmembrane region" description="Helical" evidence="1">
    <location>
        <begin position="38"/>
        <end position="62"/>
    </location>
</feature>
<evidence type="ECO:0000256" key="1">
    <source>
        <dbReference type="SAM" id="Phobius"/>
    </source>
</evidence>
<keyword evidence="1" id="KW-0812">Transmembrane</keyword>
<keyword evidence="1" id="KW-1133">Transmembrane helix</keyword>
<dbReference type="AlphaFoldDB" id="A0A5N6KE22"/>